<dbReference type="KEGG" id="trr:M419DRAFT_105028"/>
<dbReference type="PANTHER" id="PTHR21686">
    <property type="entry name" value="DEOXYNUCLEOTIDYLTRANSFERASE TERMINAL-INTERACTING PROTEIN 2"/>
    <property type="match status" value="1"/>
</dbReference>
<feature type="region of interest" description="Disordered" evidence="3">
    <location>
        <begin position="170"/>
        <end position="198"/>
    </location>
</feature>
<evidence type="ECO:0000259" key="4">
    <source>
        <dbReference type="Pfam" id="PF08698"/>
    </source>
</evidence>
<evidence type="ECO:0000256" key="3">
    <source>
        <dbReference type="SAM" id="MobiDB-lite"/>
    </source>
</evidence>
<feature type="compositionally biased region" description="Basic and acidic residues" evidence="3">
    <location>
        <begin position="170"/>
        <end position="184"/>
    </location>
</feature>
<name>A0A024RVU3_HYPJR</name>
<dbReference type="HOGENOM" id="CLU_075129_1_0_1"/>
<protein>
    <submittedName>
        <fullName evidence="5">Fcf2-domain-containing protein</fullName>
    </submittedName>
</protein>
<dbReference type="InterPro" id="IPR014810">
    <property type="entry name" value="Fcf2_C"/>
</dbReference>
<accession>A0A024RVU3</accession>
<sequence length="198" mass="22315">MMADFVDDAVQQLLQQAEERLSSGRIVAKPKQAPTESKTAATTARPVGGDDANALLPPKQEKTEVRVPRPPVAASQRKGKNTAGAEWFDLPKTDMTPEFKREWQLLRMRNVLDPKHQKKALRAAAPEFSHVGRVVASPFEPRSARLGSREKKKTLLESIMSVHNDAKLDSKYSSVQEKKREGRKAYYKSVVAKRRRRN</sequence>
<dbReference type="EMBL" id="KI911180">
    <property type="protein sequence ID" value="ETR96972.1"/>
    <property type="molecule type" value="Genomic_DNA"/>
</dbReference>
<proteinExistence type="predicted"/>
<evidence type="ECO:0000256" key="1">
    <source>
        <dbReference type="ARBA" id="ARBA00004604"/>
    </source>
</evidence>
<dbReference type="GO" id="GO:0005730">
    <property type="term" value="C:nucleolus"/>
    <property type="evidence" value="ECO:0007669"/>
    <property type="project" value="UniProtKB-SubCell"/>
</dbReference>
<evidence type="ECO:0000313" key="6">
    <source>
        <dbReference type="Proteomes" id="UP000024376"/>
    </source>
</evidence>
<gene>
    <name evidence="5" type="ORF">M419DRAFT_105028</name>
</gene>
<evidence type="ECO:0000256" key="2">
    <source>
        <dbReference type="ARBA" id="ARBA00023242"/>
    </source>
</evidence>
<feature type="region of interest" description="Disordered" evidence="3">
    <location>
        <begin position="24"/>
        <end position="89"/>
    </location>
</feature>
<organism evidence="5 6">
    <name type="scientific">Hypocrea jecorina (strain ATCC 56765 / BCRC 32924 / NRRL 11460 / Rut C-30)</name>
    <name type="common">Trichoderma reesei</name>
    <dbReference type="NCBI Taxonomy" id="1344414"/>
    <lineage>
        <taxon>Eukaryota</taxon>
        <taxon>Fungi</taxon>
        <taxon>Dikarya</taxon>
        <taxon>Ascomycota</taxon>
        <taxon>Pezizomycotina</taxon>
        <taxon>Sordariomycetes</taxon>
        <taxon>Hypocreomycetidae</taxon>
        <taxon>Hypocreales</taxon>
        <taxon>Hypocreaceae</taxon>
        <taxon>Trichoderma</taxon>
    </lineage>
</organism>
<dbReference type="PANTHER" id="PTHR21686:SF12">
    <property type="entry name" value="DEOXYNUCLEOTIDYLTRANSFERASE TERMINAL-INTERACTING PROTEIN 2"/>
    <property type="match status" value="1"/>
</dbReference>
<comment type="subcellular location">
    <subcellularLocation>
        <location evidence="1">Nucleus</location>
        <location evidence="1">Nucleolus</location>
    </subcellularLocation>
</comment>
<keyword evidence="2" id="KW-0539">Nucleus</keyword>
<dbReference type="GO" id="GO:0006396">
    <property type="term" value="P:RNA processing"/>
    <property type="evidence" value="ECO:0007669"/>
    <property type="project" value="TreeGrafter"/>
</dbReference>
<reference evidence="6" key="1">
    <citation type="journal article" date="2013" name="Ind. Biotechnol.">
        <title>Comparative genomics analysis of Trichoderma reesei strains.</title>
        <authorList>
            <person name="Koike H."/>
            <person name="Aerts A."/>
            <person name="LaButti K."/>
            <person name="Grigoriev I.V."/>
            <person name="Baker S.E."/>
        </authorList>
    </citation>
    <scope>NUCLEOTIDE SEQUENCE [LARGE SCALE GENOMIC DNA]</scope>
    <source>
        <strain evidence="6">ATCC 56765 / BCRC 32924 / NRRL 11460 / Rut C-30</strain>
    </source>
</reference>
<dbReference type="AlphaFoldDB" id="A0A024RVU3"/>
<dbReference type="Proteomes" id="UP000024376">
    <property type="component" value="Unassembled WGS sequence"/>
</dbReference>
<feature type="domain" description="Fcf2 pre-rRNA processing C-terminal" evidence="4">
    <location>
        <begin position="80"/>
        <end position="167"/>
    </location>
</feature>
<dbReference type="OrthoDB" id="427886at2759"/>
<feature type="compositionally biased region" description="Basic residues" evidence="3">
    <location>
        <begin position="185"/>
        <end position="198"/>
    </location>
</feature>
<evidence type="ECO:0000313" key="5">
    <source>
        <dbReference type="EMBL" id="ETR96972.1"/>
    </source>
</evidence>
<dbReference type="InterPro" id="IPR039883">
    <property type="entry name" value="Fcf2/DNTTIP2"/>
</dbReference>
<dbReference type="GO" id="GO:0003723">
    <property type="term" value="F:RNA binding"/>
    <property type="evidence" value="ECO:0007669"/>
    <property type="project" value="TreeGrafter"/>
</dbReference>
<dbReference type="Pfam" id="PF08698">
    <property type="entry name" value="Fcf2"/>
    <property type="match status" value="1"/>
</dbReference>